<keyword evidence="2" id="KW-0238">DNA-binding</keyword>
<keyword evidence="1" id="KW-0229">DNA integration</keyword>
<dbReference type="PROSITE" id="PS51736">
    <property type="entry name" value="RECOMBINASES_3"/>
    <property type="match status" value="1"/>
</dbReference>
<dbReference type="GO" id="GO:0003677">
    <property type="term" value="F:DNA binding"/>
    <property type="evidence" value="ECO:0007669"/>
    <property type="project" value="UniProtKB-KW"/>
</dbReference>
<accession>A0A0F9T520</accession>
<evidence type="ECO:0000256" key="3">
    <source>
        <dbReference type="ARBA" id="ARBA00023172"/>
    </source>
</evidence>
<dbReference type="CDD" id="cd00338">
    <property type="entry name" value="Ser_Recombinase"/>
    <property type="match status" value="1"/>
</dbReference>
<organism evidence="6">
    <name type="scientific">marine sediment metagenome</name>
    <dbReference type="NCBI Taxonomy" id="412755"/>
    <lineage>
        <taxon>unclassified sequences</taxon>
        <taxon>metagenomes</taxon>
        <taxon>ecological metagenomes</taxon>
    </lineage>
</organism>
<proteinExistence type="predicted"/>
<protein>
    <recommendedName>
        <fullName evidence="7">Resolvase/invertase-type recombinase catalytic domain-containing protein</fullName>
    </recommendedName>
</protein>
<feature type="domain" description="Recombinase" evidence="5">
    <location>
        <begin position="165"/>
        <end position="296"/>
    </location>
</feature>
<dbReference type="PANTHER" id="PTHR30461:SF23">
    <property type="entry name" value="DNA RECOMBINASE-RELATED"/>
    <property type="match status" value="1"/>
</dbReference>
<keyword evidence="3" id="KW-0233">DNA recombination</keyword>
<dbReference type="SMART" id="SM00857">
    <property type="entry name" value="Resolvase"/>
    <property type="match status" value="1"/>
</dbReference>
<evidence type="ECO:0000256" key="1">
    <source>
        <dbReference type="ARBA" id="ARBA00022908"/>
    </source>
</evidence>
<name>A0A0F9T520_9ZZZZ</name>
<evidence type="ECO:0000259" key="4">
    <source>
        <dbReference type="PROSITE" id="PS51736"/>
    </source>
</evidence>
<dbReference type="Pfam" id="PF13408">
    <property type="entry name" value="Zn_ribbon_recom"/>
    <property type="match status" value="1"/>
</dbReference>
<dbReference type="EMBL" id="LAZR01000413">
    <property type="protein sequence ID" value="KKN70002.1"/>
    <property type="molecule type" value="Genomic_DNA"/>
</dbReference>
<dbReference type="InterPro" id="IPR036162">
    <property type="entry name" value="Resolvase-like_N_sf"/>
</dbReference>
<evidence type="ECO:0008006" key="7">
    <source>
        <dbReference type="Google" id="ProtNLM"/>
    </source>
</evidence>
<evidence type="ECO:0000256" key="2">
    <source>
        <dbReference type="ARBA" id="ARBA00023125"/>
    </source>
</evidence>
<gene>
    <name evidence="6" type="ORF">LCGC14_0435470</name>
</gene>
<evidence type="ECO:0000259" key="5">
    <source>
        <dbReference type="PROSITE" id="PS51737"/>
    </source>
</evidence>
<dbReference type="InterPro" id="IPR038109">
    <property type="entry name" value="DNA_bind_recomb_sf"/>
</dbReference>
<sequence>MYRSEELMHTVGYVRVSTKRQANEGVSLDVQRDRIEAFALENGWILSEVYIDRGASARDDSRPEFQRMLLDAMAKPAAFSGIIVYDRSRFYRNAAKAELTIRELRRNGIEIFSVTQPNGNDEAGDMVRQLIAVVDEHSSRETAKRVRGTMIHNAKLGFWNGAAPPYGYKTEIADRRGKKDKKRLAVDEIEAPVVELIFRLAEEGDQRSGPMGVKSIAEYLNTRGYRTRRGNLWHVGPLHGLLTNTVYQGEYTYNAVDSNTRIKRPKEDHIVVACPAIIAPRRFAAVQASLRSRNPKLSAPRVVTGPILLTGLLQCAKCGGAMTMRTGKSGRYTYYACASRQARGTAACEGCSHPMRHVDEAVTEALVSEALTPTRLDGILRRIESDRRADRKNSAELLRMQAELANARQRINRLMTMVEQGLVEASDPELGVKLTAAQKDRDIAAAGIERVRRLIGPELELEPERIVAFSNYMKDRVRNGDIPFRKAYIRSIIDHIVIGDTQATLSGRRDGLRALVATHNGGGQAVPTGIQEWCTRLDSNCGEVEQTGQTRNLKNDLQSLVA</sequence>
<dbReference type="Pfam" id="PF07508">
    <property type="entry name" value="Recombinase"/>
    <property type="match status" value="1"/>
</dbReference>
<dbReference type="InterPro" id="IPR011109">
    <property type="entry name" value="DNA_bind_recombinase_dom"/>
</dbReference>
<comment type="caution">
    <text evidence="6">The sequence shown here is derived from an EMBL/GenBank/DDBJ whole genome shotgun (WGS) entry which is preliminary data.</text>
</comment>
<feature type="domain" description="Resolvase/invertase-type recombinase catalytic" evidence="4">
    <location>
        <begin position="9"/>
        <end position="165"/>
    </location>
</feature>
<dbReference type="InterPro" id="IPR006118">
    <property type="entry name" value="Recombinase_CS"/>
</dbReference>
<dbReference type="PANTHER" id="PTHR30461">
    <property type="entry name" value="DNA-INVERTASE FROM LAMBDOID PROPHAGE"/>
    <property type="match status" value="1"/>
</dbReference>
<dbReference type="InterPro" id="IPR025827">
    <property type="entry name" value="Zn_ribbon_recom_dom"/>
</dbReference>
<reference evidence="6" key="1">
    <citation type="journal article" date="2015" name="Nature">
        <title>Complex archaea that bridge the gap between prokaryotes and eukaryotes.</title>
        <authorList>
            <person name="Spang A."/>
            <person name="Saw J.H."/>
            <person name="Jorgensen S.L."/>
            <person name="Zaremba-Niedzwiedzka K."/>
            <person name="Martijn J."/>
            <person name="Lind A.E."/>
            <person name="van Eijk R."/>
            <person name="Schleper C."/>
            <person name="Guy L."/>
            <person name="Ettema T.J."/>
        </authorList>
    </citation>
    <scope>NUCLEOTIDE SEQUENCE</scope>
</reference>
<dbReference type="InterPro" id="IPR006119">
    <property type="entry name" value="Resolv_N"/>
</dbReference>
<evidence type="ECO:0000313" key="6">
    <source>
        <dbReference type="EMBL" id="KKN70002.1"/>
    </source>
</evidence>
<dbReference type="GO" id="GO:0015074">
    <property type="term" value="P:DNA integration"/>
    <property type="evidence" value="ECO:0007669"/>
    <property type="project" value="UniProtKB-KW"/>
</dbReference>
<dbReference type="AlphaFoldDB" id="A0A0F9T520"/>
<dbReference type="Pfam" id="PF00239">
    <property type="entry name" value="Resolvase"/>
    <property type="match status" value="1"/>
</dbReference>
<dbReference type="PROSITE" id="PS51737">
    <property type="entry name" value="RECOMBINASE_DNA_BIND"/>
    <property type="match status" value="1"/>
</dbReference>
<dbReference type="GO" id="GO:0000150">
    <property type="term" value="F:DNA strand exchange activity"/>
    <property type="evidence" value="ECO:0007669"/>
    <property type="project" value="InterPro"/>
</dbReference>
<dbReference type="Gene3D" id="3.90.1750.20">
    <property type="entry name" value="Putative Large Serine Recombinase, Chain B, Domain 2"/>
    <property type="match status" value="1"/>
</dbReference>
<dbReference type="InterPro" id="IPR050639">
    <property type="entry name" value="SSR_resolvase"/>
</dbReference>
<dbReference type="Gene3D" id="3.40.50.1390">
    <property type="entry name" value="Resolvase, N-terminal catalytic domain"/>
    <property type="match status" value="1"/>
</dbReference>
<dbReference type="PROSITE" id="PS00397">
    <property type="entry name" value="RECOMBINASES_1"/>
    <property type="match status" value="1"/>
</dbReference>
<dbReference type="SUPFAM" id="SSF53041">
    <property type="entry name" value="Resolvase-like"/>
    <property type="match status" value="1"/>
</dbReference>